<dbReference type="InterPro" id="IPR045130">
    <property type="entry name" value="OFUT2-like"/>
</dbReference>
<evidence type="ECO:0000256" key="11">
    <source>
        <dbReference type="ARBA" id="ARBA00047273"/>
    </source>
</evidence>
<dbReference type="AlphaFoldDB" id="A0A443SR94"/>
<dbReference type="GO" id="GO:0046922">
    <property type="term" value="F:peptide-O-fucosyltransferase activity"/>
    <property type="evidence" value="ECO:0007669"/>
    <property type="project" value="UniProtKB-EC"/>
</dbReference>
<evidence type="ECO:0000256" key="6">
    <source>
        <dbReference type="ARBA" id="ARBA00023253"/>
    </source>
</evidence>
<organism evidence="14 15">
    <name type="scientific">Leptotrombidium deliense</name>
    <dbReference type="NCBI Taxonomy" id="299467"/>
    <lineage>
        <taxon>Eukaryota</taxon>
        <taxon>Metazoa</taxon>
        <taxon>Ecdysozoa</taxon>
        <taxon>Arthropoda</taxon>
        <taxon>Chelicerata</taxon>
        <taxon>Arachnida</taxon>
        <taxon>Acari</taxon>
        <taxon>Acariformes</taxon>
        <taxon>Trombidiformes</taxon>
        <taxon>Prostigmata</taxon>
        <taxon>Anystina</taxon>
        <taxon>Parasitengona</taxon>
        <taxon>Trombiculoidea</taxon>
        <taxon>Trombiculidae</taxon>
        <taxon>Leptotrombidium</taxon>
    </lineage>
</organism>
<evidence type="ECO:0000256" key="1">
    <source>
        <dbReference type="ARBA" id="ARBA00004240"/>
    </source>
</evidence>
<keyword evidence="14" id="KW-0328">Glycosyltransferase</keyword>
<evidence type="ECO:0000256" key="8">
    <source>
        <dbReference type="ARBA" id="ARBA00025803"/>
    </source>
</evidence>
<dbReference type="EC" id="2.4.1.221" evidence="3"/>
<proteinExistence type="inferred from homology"/>
<dbReference type="Proteomes" id="UP000288716">
    <property type="component" value="Unassembled WGS sequence"/>
</dbReference>
<keyword evidence="4 14" id="KW-0808">Transferase</keyword>
<evidence type="ECO:0000256" key="13">
    <source>
        <dbReference type="SAM" id="SignalP"/>
    </source>
</evidence>
<dbReference type="VEuPathDB" id="VectorBase:LDEU001978"/>
<keyword evidence="15" id="KW-1185">Reference proteome</keyword>
<evidence type="ECO:0000313" key="14">
    <source>
        <dbReference type="EMBL" id="RWS30061.1"/>
    </source>
</evidence>
<dbReference type="Gene3D" id="3.40.50.11350">
    <property type="match status" value="1"/>
</dbReference>
<comment type="caution">
    <text evidence="14">The sequence shown here is derived from an EMBL/GenBank/DDBJ whole genome shotgun (WGS) entry which is preliminary data.</text>
</comment>
<evidence type="ECO:0000256" key="2">
    <source>
        <dbReference type="ARBA" id="ARBA00004922"/>
    </source>
</evidence>
<comment type="catalytic activity">
    <reaction evidence="11">
        <text>L-threonyl-[protein] + GDP-beta-L-fucose = 3-O-(alpha-L-fucosyl)-L-threonyl-[protein] + GDP + H(+)</text>
        <dbReference type="Rhea" id="RHEA:70491"/>
        <dbReference type="Rhea" id="RHEA-COMP:11060"/>
        <dbReference type="Rhea" id="RHEA-COMP:17915"/>
        <dbReference type="ChEBI" id="CHEBI:15378"/>
        <dbReference type="ChEBI" id="CHEBI:30013"/>
        <dbReference type="ChEBI" id="CHEBI:57273"/>
        <dbReference type="ChEBI" id="CHEBI:58189"/>
        <dbReference type="ChEBI" id="CHEBI:189631"/>
        <dbReference type="EC" id="2.4.1.221"/>
    </reaction>
    <physiologicalReaction direction="left-to-right" evidence="11">
        <dbReference type="Rhea" id="RHEA:70492"/>
    </physiologicalReaction>
</comment>
<dbReference type="STRING" id="299467.A0A443SR94"/>
<dbReference type="CDD" id="cd11298">
    <property type="entry name" value="O-FucT-2"/>
    <property type="match status" value="1"/>
</dbReference>
<dbReference type="InterPro" id="IPR019378">
    <property type="entry name" value="GDP-Fuc_O-FucTrfase"/>
</dbReference>
<evidence type="ECO:0000256" key="9">
    <source>
        <dbReference type="ARBA" id="ARBA00026232"/>
    </source>
</evidence>
<comment type="catalytic activity">
    <reaction evidence="12">
        <text>L-seryl-[protein] + GDP-beta-L-fucose = 3-O-(alpha-L-fucosyl)-L-seryl-[protein] + GDP + H(+)</text>
        <dbReference type="Rhea" id="RHEA:63644"/>
        <dbReference type="Rhea" id="RHEA-COMP:9863"/>
        <dbReference type="Rhea" id="RHEA-COMP:17914"/>
        <dbReference type="ChEBI" id="CHEBI:15378"/>
        <dbReference type="ChEBI" id="CHEBI:29999"/>
        <dbReference type="ChEBI" id="CHEBI:57273"/>
        <dbReference type="ChEBI" id="CHEBI:58189"/>
        <dbReference type="ChEBI" id="CHEBI:189632"/>
        <dbReference type="EC" id="2.4.1.221"/>
    </reaction>
    <physiologicalReaction direction="left-to-right" evidence="12">
        <dbReference type="Rhea" id="RHEA:63645"/>
    </physiologicalReaction>
</comment>
<comment type="subcellular location">
    <subcellularLocation>
        <location evidence="1">Endoplasmic reticulum</location>
    </subcellularLocation>
</comment>
<name>A0A443SR94_9ACAR</name>
<sequence>MHFAFYVFFVVLCLFKFSVAQEYCERDSSDDSCATKERSESLYGAHGQRKYLLYEVNVGEGFNLRRDVYLRMAILIQSLGEEWTLVLPPFGPLYHWKSNRFQKSKLKWKLFFDIESMNRTINVIEFDDYLAQKGNKLDIVIGLKHFDDFDDRFVEKYEVEQCDENKSYYKVNDDEVRGWFWSYFDDVTSRKLLCLKIEGFTTTLKKFLLKELKDLESIVVQNAEVVLHKNYGDSIYWSFRRSMRFNKELIAIGDEFRELNLNSNDYIDNTEMTENWMEMKRNHGDAIGGHYLAIHLRREDFAKSRPKDVPSLNCATEQIVYFARKFDFEKVFIATDASNEEWDELEHSLFESGLQVFRFYNDALLDGQIAIVDQWICAHAKLFIGVL</sequence>
<dbReference type="PANTHER" id="PTHR13398:SF0">
    <property type="entry name" value="GDP-FUCOSE PROTEIN O-FUCOSYLTRANSFERASE 2"/>
    <property type="match status" value="1"/>
</dbReference>
<protein>
    <recommendedName>
        <fullName evidence="9">GDP-fucose protein O-fucosyltransferase 2</fullName>
        <ecNumber evidence="3">2.4.1.221</ecNumber>
    </recommendedName>
    <alternativeName>
        <fullName evidence="10">Peptide-O-fucosyltransferase 2</fullName>
    </alternativeName>
</protein>
<dbReference type="Pfam" id="PF10250">
    <property type="entry name" value="O-FucT"/>
    <property type="match status" value="1"/>
</dbReference>
<gene>
    <name evidence="14" type="ORF">B4U80_10707</name>
</gene>
<keyword evidence="13" id="KW-0732">Signal</keyword>
<keyword evidence="6" id="KW-0294">Fucose metabolism</keyword>
<evidence type="ECO:0000256" key="3">
    <source>
        <dbReference type="ARBA" id="ARBA00012196"/>
    </source>
</evidence>
<dbReference type="GO" id="GO:0005783">
    <property type="term" value="C:endoplasmic reticulum"/>
    <property type="evidence" value="ECO:0007669"/>
    <property type="project" value="UniProtKB-SubCell"/>
</dbReference>
<dbReference type="GO" id="GO:0006004">
    <property type="term" value="P:fucose metabolic process"/>
    <property type="evidence" value="ECO:0007669"/>
    <property type="project" value="UniProtKB-KW"/>
</dbReference>
<dbReference type="OrthoDB" id="422368at2759"/>
<feature type="signal peptide" evidence="13">
    <location>
        <begin position="1"/>
        <end position="20"/>
    </location>
</feature>
<comment type="pathway">
    <text evidence="2">Protein modification; protein glycosylation.</text>
</comment>
<evidence type="ECO:0000256" key="4">
    <source>
        <dbReference type="ARBA" id="ARBA00022679"/>
    </source>
</evidence>
<evidence type="ECO:0000256" key="7">
    <source>
        <dbReference type="ARBA" id="ARBA00023277"/>
    </source>
</evidence>
<comment type="similarity">
    <text evidence="8">Belongs to the glycosyltransferase 68 family.</text>
</comment>
<evidence type="ECO:0000313" key="15">
    <source>
        <dbReference type="Proteomes" id="UP000288716"/>
    </source>
</evidence>
<dbReference type="PANTHER" id="PTHR13398">
    <property type="entry name" value="GDP-FUCOSE PROTEIN O-FUCOSYLTRANSFERASE 2"/>
    <property type="match status" value="1"/>
</dbReference>
<dbReference type="EMBL" id="NCKV01000656">
    <property type="protein sequence ID" value="RWS30061.1"/>
    <property type="molecule type" value="Genomic_DNA"/>
</dbReference>
<accession>A0A443SR94</accession>
<evidence type="ECO:0000256" key="10">
    <source>
        <dbReference type="ARBA" id="ARBA00033083"/>
    </source>
</evidence>
<keyword evidence="5" id="KW-0256">Endoplasmic reticulum</keyword>
<evidence type="ECO:0000256" key="5">
    <source>
        <dbReference type="ARBA" id="ARBA00022824"/>
    </source>
</evidence>
<evidence type="ECO:0000256" key="12">
    <source>
        <dbReference type="ARBA" id="ARBA00048647"/>
    </source>
</evidence>
<feature type="chain" id="PRO_5019009024" description="GDP-fucose protein O-fucosyltransferase 2" evidence="13">
    <location>
        <begin position="21"/>
        <end position="387"/>
    </location>
</feature>
<reference evidence="14 15" key="1">
    <citation type="journal article" date="2018" name="Gigascience">
        <title>Genomes of trombidid mites reveal novel predicted allergens and laterally-transferred genes associated with secondary metabolism.</title>
        <authorList>
            <person name="Dong X."/>
            <person name="Chaisiri K."/>
            <person name="Xia D."/>
            <person name="Armstrong S.D."/>
            <person name="Fang Y."/>
            <person name="Donnelly M.J."/>
            <person name="Kadowaki T."/>
            <person name="McGarry J.W."/>
            <person name="Darby A.C."/>
            <person name="Makepeace B.L."/>
        </authorList>
    </citation>
    <scope>NUCLEOTIDE SEQUENCE [LARGE SCALE GENOMIC DNA]</scope>
    <source>
        <strain evidence="14">UoL-UT</strain>
    </source>
</reference>
<keyword evidence="7" id="KW-0119">Carbohydrate metabolism</keyword>
<dbReference type="Gene3D" id="3.40.50.11340">
    <property type="match status" value="1"/>
</dbReference>